<dbReference type="EMBL" id="CAJVCH010534493">
    <property type="protein sequence ID" value="CAG7824934.1"/>
    <property type="molecule type" value="Genomic_DNA"/>
</dbReference>
<evidence type="ECO:0000313" key="2">
    <source>
        <dbReference type="Proteomes" id="UP000708208"/>
    </source>
</evidence>
<organism evidence="1 2">
    <name type="scientific">Allacma fusca</name>
    <dbReference type="NCBI Taxonomy" id="39272"/>
    <lineage>
        <taxon>Eukaryota</taxon>
        <taxon>Metazoa</taxon>
        <taxon>Ecdysozoa</taxon>
        <taxon>Arthropoda</taxon>
        <taxon>Hexapoda</taxon>
        <taxon>Collembola</taxon>
        <taxon>Symphypleona</taxon>
        <taxon>Sminthuridae</taxon>
        <taxon>Allacma</taxon>
    </lineage>
</organism>
<keyword evidence="2" id="KW-1185">Reference proteome</keyword>
<dbReference type="AlphaFoldDB" id="A0A8J2KWY1"/>
<comment type="caution">
    <text evidence="1">The sequence shown here is derived from an EMBL/GenBank/DDBJ whole genome shotgun (WGS) entry which is preliminary data.</text>
</comment>
<reference evidence="1" key="1">
    <citation type="submission" date="2021-06" db="EMBL/GenBank/DDBJ databases">
        <authorList>
            <person name="Hodson N. C."/>
            <person name="Mongue J. A."/>
            <person name="Jaron S. K."/>
        </authorList>
    </citation>
    <scope>NUCLEOTIDE SEQUENCE</scope>
</reference>
<proteinExistence type="predicted"/>
<protein>
    <submittedName>
        <fullName evidence="1">Uncharacterized protein</fullName>
    </submittedName>
</protein>
<feature type="non-terminal residue" evidence="1">
    <location>
        <position position="34"/>
    </location>
</feature>
<dbReference type="Proteomes" id="UP000708208">
    <property type="component" value="Unassembled WGS sequence"/>
</dbReference>
<accession>A0A8J2KWY1</accession>
<name>A0A8J2KWY1_9HEXA</name>
<sequence>NRPSPNFADRICENYPNLESGISIIFGEYLTNFG</sequence>
<gene>
    <name evidence="1" type="ORF">AFUS01_LOCUS35065</name>
</gene>
<evidence type="ECO:0000313" key="1">
    <source>
        <dbReference type="EMBL" id="CAG7824934.1"/>
    </source>
</evidence>